<dbReference type="EMBL" id="DWUW01000185">
    <property type="protein sequence ID" value="HJD31617.1"/>
    <property type="molecule type" value="Genomic_DNA"/>
</dbReference>
<protein>
    <submittedName>
        <fullName evidence="2">DUF3795 domain-containing protein</fullName>
    </submittedName>
</protein>
<organism evidence="2 3">
    <name type="scientific">Candidatus Eisenbergiella stercorigallinarum</name>
    <dbReference type="NCBI Taxonomy" id="2838557"/>
    <lineage>
        <taxon>Bacteria</taxon>
        <taxon>Bacillati</taxon>
        <taxon>Bacillota</taxon>
        <taxon>Clostridia</taxon>
        <taxon>Lachnospirales</taxon>
        <taxon>Lachnospiraceae</taxon>
        <taxon>Eisenbergiella</taxon>
    </lineage>
</organism>
<comment type="caution">
    <text evidence="2">The sequence shown here is derived from an EMBL/GenBank/DDBJ whole genome shotgun (WGS) entry which is preliminary data.</text>
</comment>
<accession>A0A9D2TZV8</accession>
<dbReference type="Proteomes" id="UP000823851">
    <property type="component" value="Unassembled WGS sequence"/>
</dbReference>
<evidence type="ECO:0000256" key="1">
    <source>
        <dbReference type="SAM" id="Coils"/>
    </source>
</evidence>
<keyword evidence="1" id="KW-0175">Coiled coil</keyword>
<proteinExistence type="predicted"/>
<reference evidence="2" key="1">
    <citation type="journal article" date="2021" name="PeerJ">
        <title>Extensive microbial diversity within the chicken gut microbiome revealed by metagenomics and culture.</title>
        <authorList>
            <person name="Gilroy R."/>
            <person name="Ravi A."/>
            <person name="Getino M."/>
            <person name="Pursley I."/>
            <person name="Horton D.L."/>
            <person name="Alikhan N.F."/>
            <person name="Baker D."/>
            <person name="Gharbi K."/>
            <person name="Hall N."/>
            <person name="Watson M."/>
            <person name="Adriaenssens E.M."/>
            <person name="Foster-Nyarko E."/>
            <person name="Jarju S."/>
            <person name="Secka A."/>
            <person name="Antonio M."/>
            <person name="Oren A."/>
            <person name="Chaudhuri R.R."/>
            <person name="La Ragione R."/>
            <person name="Hildebrand F."/>
            <person name="Pallen M.J."/>
        </authorList>
    </citation>
    <scope>NUCLEOTIDE SEQUENCE</scope>
    <source>
        <strain evidence="2">ChiHjej8B7-25341</strain>
    </source>
</reference>
<gene>
    <name evidence="2" type="ORF">H9912_06720</name>
</gene>
<reference evidence="2" key="2">
    <citation type="submission" date="2021-04" db="EMBL/GenBank/DDBJ databases">
        <authorList>
            <person name="Gilroy R."/>
        </authorList>
    </citation>
    <scope>NUCLEOTIDE SEQUENCE</scope>
    <source>
        <strain evidence="2">ChiHjej8B7-25341</strain>
    </source>
</reference>
<evidence type="ECO:0000313" key="3">
    <source>
        <dbReference type="Proteomes" id="UP000823851"/>
    </source>
</evidence>
<name>A0A9D2TZV8_9FIRM</name>
<feature type="coiled-coil region" evidence="1">
    <location>
        <begin position="124"/>
        <end position="151"/>
    </location>
</feature>
<dbReference type="AlphaFoldDB" id="A0A9D2TZV8"/>
<sequence>MKHFERKNPCLSFCGLNCLLCPMQLSGHCGGCGFGSQSCPIARCSLEHGKPEYCSECEEYPCGKYDHIDEWDSFVTHQKQKANLKKCQRMGPERYNEEQVKRREILDRLLAEYNDGRRKTLFCLAANLLEMEKLNSLLEEAEEQMHSFSLKERADSEGNPLWYPLMMQYLAASPYGKKYGCSTFEDLLSCLKRRQELELRLIREILKDRAVVLPAKRYTMEELEFSIR</sequence>
<evidence type="ECO:0000313" key="2">
    <source>
        <dbReference type="EMBL" id="HJD31617.1"/>
    </source>
</evidence>